<evidence type="ECO:0000313" key="2">
    <source>
        <dbReference type="Proteomes" id="UP000324897"/>
    </source>
</evidence>
<dbReference type="Gene3D" id="2.40.10.10">
    <property type="entry name" value="Trypsin-like serine proteases"/>
    <property type="match status" value="2"/>
</dbReference>
<dbReference type="Proteomes" id="UP000324897">
    <property type="component" value="Unassembled WGS sequence"/>
</dbReference>
<dbReference type="SUPFAM" id="SSF50494">
    <property type="entry name" value="Trypsin-like serine proteases"/>
    <property type="match status" value="2"/>
</dbReference>
<name>A0A5J9VDB6_9POAL</name>
<dbReference type="PANTHER" id="PTHR18868">
    <property type="entry name" value="OS07G0665300 PROTEIN-RELATED"/>
    <property type="match status" value="1"/>
</dbReference>
<proteinExistence type="predicted"/>
<sequence length="522" mass="58095">MRKAKRGGAYEEISAAVLEEMRKVKRGGGDLPRNFCKNSKAFKNEGIPGHLLRGSTQDVWTGLSDELKSYMSKSVASISLLNGEKNLYSCSGIAMEHQFFTKFLTTATLVRALDATNKYHKDLKIQVRLDGTKLYDGYIAEYDLDNDFAVVKVYYVRDVQVGPFQCALESLPHGVVLAVGRDTSGDIMVETVELSSDSRVSNDRRDLAHKISKPWEGAPLLSVDGDMVGMNLFLTNRRAFFLPWGTTLKHYLTFVQKETGLAQLKKIKVHRPGASIAENSNSHPEVHGDFLDQEQLDLDSMGYPKLPSSMLEAGMILVNSFEEPFGDIYGEGVWTKFSRRASIVNRNVVALASFSGFFIEWNGSTMILTSASLVRDSGDKNKIDQNLRIEVLLYNQCKEGKLEHCNLHYNVALVSVKYRALRPLNTSFYFHSSYRVAAVGRCFESGTLMATSGCLVPWTGTLDCEFLARSTCKITKAGIGGPLVDLDGNVIGMNFYDTRIGTPFLLWGEICKILASFETKSY</sequence>
<dbReference type="Gramene" id="TVU33935">
    <property type="protein sequence ID" value="TVU33935"/>
    <property type="gene ID" value="EJB05_15751"/>
</dbReference>
<dbReference type="AlphaFoldDB" id="A0A5J9VDB6"/>
<reference evidence="1 2" key="1">
    <citation type="journal article" date="2019" name="Sci. Rep.">
        <title>A high-quality genome of Eragrostis curvula grass provides insights into Poaceae evolution and supports new strategies to enhance forage quality.</title>
        <authorList>
            <person name="Carballo J."/>
            <person name="Santos B.A.C.M."/>
            <person name="Zappacosta D."/>
            <person name="Garbus I."/>
            <person name="Selva J.P."/>
            <person name="Gallo C.A."/>
            <person name="Diaz A."/>
            <person name="Albertini E."/>
            <person name="Caccamo M."/>
            <person name="Echenique V."/>
        </authorList>
    </citation>
    <scope>NUCLEOTIDE SEQUENCE [LARGE SCALE GENOMIC DNA]</scope>
    <source>
        <strain evidence="2">cv. Victoria</strain>
        <tissue evidence="1">Leaf</tissue>
    </source>
</reference>
<dbReference type="OrthoDB" id="681969at2759"/>
<accession>A0A5J9VDB6</accession>
<organism evidence="1 2">
    <name type="scientific">Eragrostis curvula</name>
    <name type="common">weeping love grass</name>
    <dbReference type="NCBI Taxonomy" id="38414"/>
    <lineage>
        <taxon>Eukaryota</taxon>
        <taxon>Viridiplantae</taxon>
        <taxon>Streptophyta</taxon>
        <taxon>Embryophyta</taxon>
        <taxon>Tracheophyta</taxon>
        <taxon>Spermatophyta</taxon>
        <taxon>Magnoliopsida</taxon>
        <taxon>Liliopsida</taxon>
        <taxon>Poales</taxon>
        <taxon>Poaceae</taxon>
        <taxon>PACMAD clade</taxon>
        <taxon>Chloridoideae</taxon>
        <taxon>Eragrostideae</taxon>
        <taxon>Eragrostidinae</taxon>
        <taxon>Eragrostis</taxon>
    </lineage>
</organism>
<dbReference type="EMBL" id="RWGY01000009">
    <property type="protein sequence ID" value="TVU33935.1"/>
    <property type="molecule type" value="Genomic_DNA"/>
</dbReference>
<keyword evidence="2" id="KW-1185">Reference proteome</keyword>
<evidence type="ECO:0000313" key="1">
    <source>
        <dbReference type="EMBL" id="TVU33935.1"/>
    </source>
</evidence>
<protein>
    <submittedName>
        <fullName evidence="1">Uncharacterized protein</fullName>
    </submittedName>
</protein>
<dbReference type="Pfam" id="PF13365">
    <property type="entry name" value="Trypsin_2"/>
    <property type="match status" value="1"/>
</dbReference>
<dbReference type="PANTHER" id="PTHR18868:SF49">
    <property type="entry name" value="OS11G0147200 PROTEIN"/>
    <property type="match status" value="1"/>
</dbReference>
<dbReference type="InterPro" id="IPR009003">
    <property type="entry name" value="Peptidase_S1_PA"/>
</dbReference>
<dbReference type="InterPro" id="IPR043504">
    <property type="entry name" value="Peptidase_S1_PA_chymotrypsin"/>
</dbReference>
<comment type="caution">
    <text evidence="1">The sequence shown here is derived from an EMBL/GenBank/DDBJ whole genome shotgun (WGS) entry which is preliminary data.</text>
</comment>
<gene>
    <name evidence="1" type="ORF">EJB05_15751</name>
</gene>